<feature type="transmembrane region" description="Helical" evidence="6">
    <location>
        <begin position="102"/>
        <end position="120"/>
    </location>
</feature>
<comment type="similarity">
    <text evidence="2">Belongs to the TspO/BZRP family.</text>
</comment>
<evidence type="ECO:0000256" key="4">
    <source>
        <dbReference type="ARBA" id="ARBA00022989"/>
    </source>
</evidence>
<dbReference type="PANTHER" id="PTHR10057">
    <property type="entry name" value="PERIPHERAL-TYPE BENZODIAZEPINE RECEPTOR"/>
    <property type="match status" value="1"/>
</dbReference>
<dbReference type="Gene3D" id="1.20.1260.100">
    <property type="entry name" value="TspO/MBR protein"/>
    <property type="match status" value="1"/>
</dbReference>
<keyword evidence="3 6" id="KW-0812">Transmembrane</keyword>
<evidence type="ECO:0000256" key="3">
    <source>
        <dbReference type="ARBA" id="ARBA00022692"/>
    </source>
</evidence>
<dbReference type="EMBL" id="CP102294">
    <property type="protein sequence ID" value="UWN57909.1"/>
    <property type="molecule type" value="Genomic_DNA"/>
</dbReference>
<gene>
    <name evidence="7" type="ORF">NQ491_03775</name>
</gene>
<reference evidence="7" key="1">
    <citation type="journal article" date="2022" name="Cell">
        <title>Design, construction, and in vivo augmentation of a complex gut microbiome.</title>
        <authorList>
            <person name="Cheng A.G."/>
            <person name="Ho P.Y."/>
            <person name="Aranda-Diaz A."/>
            <person name="Jain S."/>
            <person name="Yu F.B."/>
            <person name="Meng X."/>
            <person name="Wang M."/>
            <person name="Iakiviak M."/>
            <person name="Nagashima K."/>
            <person name="Zhao A."/>
            <person name="Murugkar P."/>
            <person name="Patil A."/>
            <person name="Atabakhsh K."/>
            <person name="Weakley A."/>
            <person name="Yan J."/>
            <person name="Brumbaugh A.R."/>
            <person name="Higginbottom S."/>
            <person name="Dimas A."/>
            <person name="Shiver A.L."/>
            <person name="Deutschbauer A."/>
            <person name="Neff N."/>
            <person name="Sonnenburg J.L."/>
            <person name="Huang K.C."/>
            <person name="Fischbach M.A."/>
        </authorList>
    </citation>
    <scope>NUCLEOTIDE SEQUENCE</scope>
    <source>
        <strain evidence="7">AP11</strain>
    </source>
</reference>
<dbReference type="InterPro" id="IPR004307">
    <property type="entry name" value="TspO_MBR"/>
</dbReference>
<feature type="transmembrane region" description="Helical" evidence="6">
    <location>
        <begin position="132"/>
        <end position="152"/>
    </location>
</feature>
<dbReference type="CDD" id="cd15904">
    <property type="entry name" value="TSPO_MBR"/>
    <property type="match status" value="1"/>
</dbReference>
<evidence type="ECO:0000256" key="1">
    <source>
        <dbReference type="ARBA" id="ARBA00004141"/>
    </source>
</evidence>
<evidence type="ECO:0000256" key="5">
    <source>
        <dbReference type="ARBA" id="ARBA00023136"/>
    </source>
</evidence>
<dbReference type="RefSeq" id="WP_019244645.1">
    <property type="nucleotide sequence ID" value="NZ_CAPH01000001.1"/>
</dbReference>
<dbReference type="GeneID" id="82890823"/>
<comment type="subcellular location">
    <subcellularLocation>
        <location evidence="1">Membrane</location>
        <topology evidence="1">Multi-pass membrane protein</topology>
    </subcellularLocation>
</comment>
<dbReference type="Proteomes" id="UP001059295">
    <property type="component" value="Chromosome"/>
</dbReference>
<dbReference type="InterPro" id="IPR038330">
    <property type="entry name" value="TspO/MBR-related_sf"/>
</dbReference>
<sequence>MKKTPYYLIPVLVCFLLGFIAGRIQSDAIENWYPLLDKPALTPPNIVFPIAWSVIYLCIGISAGLILSGDSPRKKRLIALFCVQLLFNFAWSVAFFYFRSPLAGLVDILILDALVAAYVVQSRRASKAASALFAPYVLWLLFATYLNAYILVCN</sequence>
<proteinExistence type="inferred from homology"/>
<protein>
    <submittedName>
        <fullName evidence="7">Tryptophan-rich sensory protein</fullName>
    </submittedName>
</protein>
<keyword evidence="8" id="KW-1185">Reference proteome</keyword>
<dbReference type="PANTHER" id="PTHR10057:SF0">
    <property type="entry name" value="TRANSLOCATOR PROTEIN"/>
    <property type="match status" value="1"/>
</dbReference>
<evidence type="ECO:0000256" key="2">
    <source>
        <dbReference type="ARBA" id="ARBA00007524"/>
    </source>
</evidence>
<keyword evidence="4 6" id="KW-1133">Transmembrane helix</keyword>
<evidence type="ECO:0000256" key="6">
    <source>
        <dbReference type="SAM" id="Phobius"/>
    </source>
</evidence>
<evidence type="ECO:0000313" key="8">
    <source>
        <dbReference type="Proteomes" id="UP001059295"/>
    </source>
</evidence>
<accession>A0ABY5V2B7</accession>
<feature type="transmembrane region" description="Helical" evidence="6">
    <location>
        <begin position="77"/>
        <end position="96"/>
    </location>
</feature>
<dbReference type="Pfam" id="PF03073">
    <property type="entry name" value="TspO_MBR"/>
    <property type="match status" value="1"/>
</dbReference>
<feature type="transmembrane region" description="Helical" evidence="6">
    <location>
        <begin position="50"/>
        <end position="68"/>
    </location>
</feature>
<name>A0ABY5V2B7_9BACT</name>
<keyword evidence="5 6" id="KW-0472">Membrane</keyword>
<dbReference type="PIRSF" id="PIRSF005859">
    <property type="entry name" value="PBR"/>
    <property type="match status" value="1"/>
</dbReference>
<organism evidence="7 8">
    <name type="scientific">Alistipes ihumii AP11</name>
    <dbReference type="NCBI Taxonomy" id="1211813"/>
    <lineage>
        <taxon>Bacteria</taxon>
        <taxon>Pseudomonadati</taxon>
        <taxon>Bacteroidota</taxon>
        <taxon>Bacteroidia</taxon>
        <taxon>Bacteroidales</taxon>
        <taxon>Rikenellaceae</taxon>
        <taxon>Alistipes</taxon>
    </lineage>
</organism>
<evidence type="ECO:0000313" key="7">
    <source>
        <dbReference type="EMBL" id="UWN57909.1"/>
    </source>
</evidence>